<dbReference type="AlphaFoldDB" id="A0A3R5WKQ9"/>
<organism evidence="1 2">
    <name type="scientific">Coprococcus eutactus</name>
    <dbReference type="NCBI Taxonomy" id="33043"/>
    <lineage>
        <taxon>Bacteria</taxon>
        <taxon>Bacillati</taxon>
        <taxon>Bacillota</taxon>
        <taxon>Clostridia</taxon>
        <taxon>Lachnospirales</taxon>
        <taxon>Lachnospiraceae</taxon>
        <taxon>Coprococcus</taxon>
    </lineage>
</organism>
<proteinExistence type="predicted"/>
<comment type="caution">
    <text evidence="1">The sequence shown here is derived from an EMBL/GenBank/DDBJ whole genome shotgun (WGS) entry which is preliminary data.</text>
</comment>
<dbReference type="Proteomes" id="UP000283295">
    <property type="component" value="Unassembled WGS sequence"/>
</dbReference>
<gene>
    <name evidence="1" type="ORF">DWX94_10655</name>
</gene>
<dbReference type="EMBL" id="QRVK01000030">
    <property type="protein sequence ID" value="RGS39712.1"/>
    <property type="molecule type" value="Genomic_DNA"/>
</dbReference>
<evidence type="ECO:0000313" key="2">
    <source>
        <dbReference type="Proteomes" id="UP000283295"/>
    </source>
</evidence>
<sequence length="122" mass="13854">MSTQIVKMKIMELDNYYFIARPCVDVADQKVQELVEKADEHDLDFVGIVYENVGLPEGVTYDKELFLGKDPAYVMLVRNIGAGLYSKGFIEKNIWRLAALMSCFRIFICCGRCSRAQAGRCV</sequence>
<reference evidence="1 2" key="1">
    <citation type="submission" date="2018-08" db="EMBL/GenBank/DDBJ databases">
        <title>A genome reference for cultivated species of the human gut microbiota.</title>
        <authorList>
            <person name="Zou Y."/>
            <person name="Xue W."/>
            <person name="Luo G."/>
        </authorList>
    </citation>
    <scope>NUCLEOTIDE SEQUENCE [LARGE SCALE GENOMIC DNA]</scope>
    <source>
        <strain evidence="1 2">AF22-21</strain>
    </source>
</reference>
<protein>
    <submittedName>
        <fullName evidence="1">Uncharacterized protein</fullName>
    </submittedName>
</protein>
<evidence type="ECO:0000313" key="1">
    <source>
        <dbReference type="EMBL" id="RGS39712.1"/>
    </source>
</evidence>
<name>A0A3R5WKQ9_9FIRM</name>
<accession>A0A3R5WKQ9</accession>